<feature type="domain" description="AMP-dependent synthetase/ligase" evidence="1">
    <location>
        <begin position="51"/>
        <end position="226"/>
    </location>
</feature>
<dbReference type="Gene3D" id="3.30.300.30">
    <property type="match status" value="1"/>
</dbReference>
<dbReference type="NCBIfam" id="NF005877">
    <property type="entry name" value="PRK07824.1"/>
    <property type="match status" value="1"/>
</dbReference>
<feature type="domain" description="AMP-binding enzyme C-terminal" evidence="2">
    <location>
        <begin position="297"/>
        <end position="371"/>
    </location>
</feature>
<dbReference type="EMBL" id="CSWP01000002">
    <property type="protein sequence ID" value="CPV40990.1"/>
    <property type="molecule type" value="Genomic_DNA"/>
</dbReference>
<dbReference type="Proteomes" id="UP000045782">
    <property type="component" value="Unassembled WGS sequence"/>
</dbReference>
<dbReference type="InterPro" id="IPR045851">
    <property type="entry name" value="AMP-bd_C_sf"/>
</dbReference>
<dbReference type="AlphaFoldDB" id="A0A0U0ZK36"/>
<dbReference type="PANTHER" id="PTHR43201">
    <property type="entry name" value="ACYL-COA SYNTHETASE"/>
    <property type="match status" value="1"/>
</dbReference>
<organism evidence="3 4">
    <name type="scientific">Mycobacteroides abscessus</name>
    <dbReference type="NCBI Taxonomy" id="36809"/>
    <lineage>
        <taxon>Bacteria</taxon>
        <taxon>Bacillati</taxon>
        <taxon>Actinomycetota</taxon>
        <taxon>Actinomycetes</taxon>
        <taxon>Mycobacteriales</taxon>
        <taxon>Mycobacteriaceae</taxon>
        <taxon>Mycobacteroides</taxon>
    </lineage>
</organism>
<proteinExistence type="predicted"/>
<dbReference type="Pfam" id="PF00501">
    <property type="entry name" value="AMP-binding"/>
    <property type="match status" value="1"/>
</dbReference>
<dbReference type="PANTHER" id="PTHR43201:SF32">
    <property type="entry name" value="2-SUCCINYLBENZOATE--COA LIGASE, CHLOROPLASTIC_PEROXISOMAL"/>
    <property type="match status" value="1"/>
</dbReference>
<accession>A0A0U0ZK36</accession>
<reference evidence="3 4" key="1">
    <citation type="submission" date="2015-03" db="EMBL/GenBank/DDBJ databases">
        <authorList>
            <person name="Murphy D."/>
        </authorList>
    </citation>
    <scope>NUCLEOTIDE SEQUENCE [LARGE SCALE GENOMIC DNA]</scope>
    <source>
        <strain evidence="3 4">PAP088</strain>
    </source>
</reference>
<dbReference type="GO" id="GO:0031956">
    <property type="term" value="F:medium-chain fatty acid-CoA ligase activity"/>
    <property type="evidence" value="ECO:0007669"/>
    <property type="project" value="TreeGrafter"/>
</dbReference>
<dbReference type="Pfam" id="PF13193">
    <property type="entry name" value="AMP-binding_C"/>
    <property type="match status" value="1"/>
</dbReference>
<evidence type="ECO:0000259" key="2">
    <source>
        <dbReference type="Pfam" id="PF13193"/>
    </source>
</evidence>
<dbReference type="InterPro" id="IPR042099">
    <property type="entry name" value="ANL_N_sf"/>
</dbReference>
<dbReference type="Gene3D" id="3.40.50.12780">
    <property type="entry name" value="N-terminal domain of ligase-like"/>
    <property type="match status" value="1"/>
</dbReference>
<evidence type="ECO:0000259" key="1">
    <source>
        <dbReference type="Pfam" id="PF00501"/>
    </source>
</evidence>
<name>A0A0U0ZK36_9MYCO</name>
<dbReference type="SUPFAM" id="SSF56801">
    <property type="entry name" value="Acetyl-CoA synthetase-like"/>
    <property type="match status" value="1"/>
</dbReference>
<dbReference type="GO" id="GO:0008756">
    <property type="term" value="F:o-succinylbenzoate-CoA ligase activity"/>
    <property type="evidence" value="ECO:0007669"/>
    <property type="project" value="UniProtKB-EC"/>
</dbReference>
<evidence type="ECO:0000313" key="3">
    <source>
        <dbReference type="EMBL" id="CPV40990.1"/>
    </source>
</evidence>
<dbReference type="InterPro" id="IPR025110">
    <property type="entry name" value="AMP-bd_C"/>
</dbReference>
<gene>
    <name evidence="3" type="primary">menE_1</name>
    <name evidence="3" type="ORF">ERS075579_01226</name>
</gene>
<keyword evidence="3" id="KW-0436">Ligase</keyword>
<dbReference type="EC" id="6.2.1.26" evidence="3"/>
<protein>
    <submittedName>
        <fullName evidence="3">Possible O-succinylbenzoic acid--CoA ligase MenE</fullName>
        <ecNumber evidence="3">6.2.1.26</ecNumber>
    </submittedName>
</protein>
<dbReference type="RefSeq" id="WP_005118338.1">
    <property type="nucleotide sequence ID" value="NZ_CP014951.1"/>
</dbReference>
<dbReference type="GO" id="GO:0006631">
    <property type="term" value="P:fatty acid metabolic process"/>
    <property type="evidence" value="ECO:0007669"/>
    <property type="project" value="TreeGrafter"/>
</dbReference>
<evidence type="ECO:0000313" key="4">
    <source>
        <dbReference type="Proteomes" id="UP000045782"/>
    </source>
</evidence>
<sequence length="382" mass="39468">MTRLLRALPVPSGPTVLGLLPRLAELLDGRGDAVLPVPADDADQAHFLASELSADEPIADDVAVVVSTSGTTGKPKGAMLTGQALTASGTATATRLGGPGQWLLALPPHHIAGMQVLLRSIQAGSDPVVLDVSTGFSLPDFVRAVAEMTGSRRYISLVATQLVKALSDAEASEALASFDAVLLGGGPLPATVAIKAAQARVPVVRTYGMSETCGGCVYDGVALDGVEVRIGPEGRISLGGATVAAGYRNIPEHKAFAEHGWFHTDDFGELDEGRLRVVGRLDEAISTGGLTVVPQVVEAALGAHPLVAECAVFGVPDDRLGQRVAAAVVPSAAGAPTLEDLREHVTAALDGTAAPRELHLLDELPRRGIGKLDRRALVKRFS</sequence>
<dbReference type="InterPro" id="IPR000873">
    <property type="entry name" value="AMP-dep_synth/lig_dom"/>
</dbReference>